<keyword evidence="6" id="KW-1133">Transmembrane helix</keyword>
<comment type="similarity">
    <text evidence="3 9">Belongs to the COA3 family.</text>
</comment>
<comment type="subunit">
    <text evidence="4 9">Component of 250-400 kDa complexes called cytochrome oxidase assembly intermediates or COA complexes.</text>
</comment>
<keyword evidence="9" id="KW-0999">Mitochondrion inner membrane</keyword>
<dbReference type="OrthoDB" id="10018333at2759"/>
<comment type="subcellular location">
    <subcellularLocation>
        <location evidence="2">Mitochondrion membrane</location>
        <topology evidence="2">Single-pass membrane protein</topology>
    </subcellularLocation>
</comment>
<keyword evidence="5" id="KW-0812">Transmembrane</keyword>
<keyword evidence="8" id="KW-0472">Membrane</keyword>
<evidence type="ECO:0000256" key="7">
    <source>
        <dbReference type="ARBA" id="ARBA00023128"/>
    </source>
</evidence>
<evidence type="ECO:0000256" key="5">
    <source>
        <dbReference type="ARBA" id="ARBA00022692"/>
    </source>
</evidence>
<evidence type="ECO:0000256" key="1">
    <source>
        <dbReference type="ARBA" id="ARBA00003064"/>
    </source>
</evidence>
<gene>
    <name evidence="11" type="ORF">H103_06623</name>
</gene>
<evidence type="ECO:0000256" key="6">
    <source>
        <dbReference type="ARBA" id="ARBA00022989"/>
    </source>
</evidence>
<feature type="domain" description="Cytochrome c oxidase assembly factor 3 mitochondrial coiled-coil" evidence="10">
    <location>
        <begin position="19"/>
        <end position="84"/>
    </location>
</feature>
<accession>A0A022VVD2</accession>
<dbReference type="GO" id="GO:0005743">
    <property type="term" value="C:mitochondrial inner membrane"/>
    <property type="evidence" value="ECO:0007669"/>
    <property type="project" value="UniProtKB-UniRule"/>
</dbReference>
<evidence type="ECO:0000256" key="8">
    <source>
        <dbReference type="ARBA" id="ARBA00023136"/>
    </source>
</evidence>
<evidence type="ECO:0000256" key="9">
    <source>
        <dbReference type="RuleBase" id="RU367056"/>
    </source>
</evidence>
<dbReference type="EMBL" id="KK207894">
    <property type="protein sequence ID" value="EZF49909.1"/>
    <property type="molecule type" value="Genomic_DNA"/>
</dbReference>
<dbReference type="Proteomes" id="UP000023758">
    <property type="component" value="Unassembled WGS sequence"/>
</dbReference>
<name>A0A022VVD2_TRIRU</name>
<proteinExistence type="inferred from homology"/>
<dbReference type="InterPro" id="IPR018628">
    <property type="entry name" value="Coa3_CC"/>
</dbReference>
<comment type="function">
    <text evidence="1 9">Required for assembly of cytochrome c oxidase (complex IV).</text>
</comment>
<dbReference type="GO" id="GO:0033617">
    <property type="term" value="P:mitochondrial respiratory chain complex IV assembly"/>
    <property type="evidence" value="ECO:0007669"/>
    <property type="project" value="UniProtKB-UniRule"/>
</dbReference>
<evidence type="ECO:0000259" key="10">
    <source>
        <dbReference type="Pfam" id="PF09813"/>
    </source>
</evidence>
<dbReference type="AlphaFoldDB" id="A0A022VVD2"/>
<protein>
    <recommendedName>
        <fullName evidence="9">Cytochrome c oxidase assembly factor 3</fullName>
    </recommendedName>
</protein>
<evidence type="ECO:0000313" key="11">
    <source>
        <dbReference type="EMBL" id="EZF49909.1"/>
    </source>
</evidence>
<organism evidence="11">
    <name type="scientific">Trichophyton rubrum CBS 288.86</name>
    <dbReference type="NCBI Taxonomy" id="1215330"/>
    <lineage>
        <taxon>Eukaryota</taxon>
        <taxon>Fungi</taxon>
        <taxon>Dikarya</taxon>
        <taxon>Ascomycota</taxon>
        <taxon>Pezizomycotina</taxon>
        <taxon>Eurotiomycetes</taxon>
        <taxon>Eurotiomycetidae</taxon>
        <taxon>Onygenales</taxon>
        <taxon>Arthrodermataceae</taxon>
        <taxon>Trichophyton</taxon>
    </lineage>
</organism>
<reference evidence="11" key="1">
    <citation type="submission" date="2014-02" db="EMBL/GenBank/DDBJ databases">
        <title>The Genome Sequence of Trichophyton rubrum (morphotype fischeri) CBS 288.86.</title>
        <authorList>
            <consortium name="The Broad Institute Genomics Platform"/>
            <person name="Cuomo C.A."/>
            <person name="White T.C."/>
            <person name="Graser Y."/>
            <person name="Martinez-Rossi N."/>
            <person name="Heitman J."/>
            <person name="Young S.K."/>
            <person name="Zeng Q."/>
            <person name="Gargeya S."/>
            <person name="Abouelleil A."/>
            <person name="Alvarado L."/>
            <person name="Chapman S.B."/>
            <person name="Gainer-Dewar J."/>
            <person name="Goldberg J."/>
            <person name="Griggs A."/>
            <person name="Gujja S."/>
            <person name="Hansen M."/>
            <person name="Howarth C."/>
            <person name="Imamovic A."/>
            <person name="Larimer J."/>
            <person name="Martinez D."/>
            <person name="Murphy C."/>
            <person name="Pearson M.D."/>
            <person name="Persinoti G."/>
            <person name="Poon T."/>
            <person name="Priest M."/>
            <person name="Roberts A.D."/>
            <person name="Saif S."/>
            <person name="Shea T.D."/>
            <person name="Sykes S.N."/>
            <person name="Wortman J."/>
            <person name="Nusbaum C."/>
            <person name="Birren B."/>
        </authorList>
    </citation>
    <scope>NUCLEOTIDE SEQUENCE [LARGE SCALE GENOMIC DNA]</scope>
    <source>
        <strain evidence="11">CBS 288.86</strain>
    </source>
</reference>
<dbReference type="InterPro" id="IPR041752">
    <property type="entry name" value="Coa3"/>
</dbReference>
<dbReference type="PANTHER" id="PTHR15642">
    <property type="entry name" value="CYTOCHROME C OXIDASE ASSEMBLY FACTOR 3, MITOCHONDRIAL"/>
    <property type="match status" value="1"/>
</dbReference>
<keyword evidence="7 9" id="KW-0496">Mitochondrion</keyword>
<dbReference type="PANTHER" id="PTHR15642:SF3">
    <property type="entry name" value="CYTOCHROME C OXIDASE ASSEMBLY FACTOR 3 HOMOLOG, MITOCHONDRIAL"/>
    <property type="match status" value="1"/>
</dbReference>
<sequence length="98" mass="10699">MSLFKSSYYDKDYRAGAALMRARRPYIVRNIATGAALFSFCIGVCTRHPLLPMAASRGYSTLTRGHLILDAFTINAVGQDDFSDVKVPDAPVAKQAAK</sequence>
<dbReference type="Pfam" id="PF09813">
    <property type="entry name" value="Coa3_cc"/>
    <property type="match status" value="1"/>
</dbReference>
<evidence type="ECO:0000256" key="2">
    <source>
        <dbReference type="ARBA" id="ARBA00004304"/>
    </source>
</evidence>
<evidence type="ECO:0000256" key="4">
    <source>
        <dbReference type="ARBA" id="ARBA00011351"/>
    </source>
</evidence>
<evidence type="ECO:0000256" key="3">
    <source>
        <dbReference type="ARBA" id="ARBA00007035"/>
    </source>
</evidence>